<comment type="caution">
    <text evidence="1">The sequence shown here is derived from an EMBL/GenBank/DDBJ whole genome shotgun (WGS) entry which is preliminary data.</text>
</comment>
<evidence type="ECO:0000313" key="2">
    <source>
        <dbReference type="Proteomes" id="UP000245469"/>
    </source>
</evidence>
<keyword evidence="2" id="KW-1185">Reference proteome</keyword>
<proteinExistence type="predicted"/>
<dbReference type="RefSeq" id="WP_109774514.1">
    <property type="nucleotide sequence ID" value="NZ_QGDQ01000012.1"/>
</dbReference>
<dbReference type="SUPFAM" id="SSF52540">
    <property type="entry name" value="P-loop containing nucleoside triphosphate hydrolases"/>
    <property type="match status" value="1"/>
</dbReference>
<sequence length="95" mass="10159">MALLSPETGGDPLLVVATGPFVGEGFDCPPLDTLFLAAPVAFRGRVVQYVGRVLRPAPGKETVEVHDYHDVHTGVLASSLVKRSRGYRELGFALP</sequence>
<dbReference type="CDD" id="cd18785">
    <property type="entry name" value="SF2_C"/>
    <property type="match status" value="1"/>
</dbReference>
<dbReference type="EMBL" id="QGDQ01000012">
    <property type="protein sequence ID" value="PWJ53486.1"/>
    <property type="molecule type" value="Genomic_DNA"/>
</dbReference>
<dbReference type="OrthoDB" id="9776021at2"/>
<dbReference type="InterPro" id="IPR027417">
    <property type="entry name" value="P-loop_NTPase"/>
</dbReference>
<protein>
    <recommendedName>
        <fullName evidence="3">Helicase-like protein</fullName>
    </recommendedName>
</protein>
<organism evidence="1 2">
    <name type="scientific">Quadrisphaera granulorum</name>
    <dbReference type="NCBI Taxonomy" id="317664"/>
    <lineage>
        <taxon>Bacteria</taxon>
        <taxon>Bacillati</taxon>
        <taxon>Actinomycetota</taxon>
        <taxon>Actinomycetes</taxon>
        <taxon>Kineosporiales</taxon>
        <taxon>Kineosporiaceae</taxon>
        <taxon>Quadrisphaera</taxon>
    </lineage>
</organism>
<dbReference type="Proteomes" id="UP000245469">
    <property type="component" value="Unassembled WGS sequence"/>
</dbReference>
<evidence type="ECO:0000313" key="1">
    <source>
        <dbReference type="EMBL" id="PWJ53486.1"/>
    </source>
</evidence>
<dbReference type="AlphaFoldDB" id="A0A316A6D3"/>
<reference evidence="1 2" key="1">
    <citation type="submission" date="2018-03" db="EMBL/GenBank/DDBJ databases">
        <title>Genomic Encyclopedia of Archaeal and Bacterial Type Strains, Phase II (KMG-II): from individual species to whole genera.</title>
        <authorList>
            <person name="Goeker M."/>
        </authorList>
    </citation>
    <scope>NUCLEOTIDE SEQUENCE [LARGE SCALE GENOMIC DNA]</scope>
    <source>
        <strain evidence="1 2">DSM 44889</strain>
    </source>
</reference>
<dbReference type="Gene3D" id="3.40.50.300">
    <property type="entry name" value="P-loop containing nucleotide triphosphate hydrolases"/>
    <property type="match status" value="1"/>
</dbReference>
<evidence type="ECO:0008006" key="3">
    <source>
        <dbReference type="Google" id="ProtNLM"/>
    </source>
</evidence>
<accession>A0A316A6D3</accession>
<gene>
    <name evidence="1" type="ORF">BXY45_11256</name>
</gene>
<name>A0A316A6D3_9ACTN</name>